<proteinExistence type="predicted"/>
<dbReference type="PaxDb" id="65489-OBART11G19700.1"/>
<dbReference type="InterPro" id="IPR000566">
    <property type="entry name" value="Lipocln_cytosolic_FA-bd_dom"/>
</dbReference>
<dbReference type="GO" id="GO:0000302">
    <property type="term" value="P:response to reactive oxygen species"/>
    <property type="evidence" value="ECO:0007669"/>
    <property type="project" value="TreeGrafter"/>
</dbReference>
<dbReference type="InterPro" id="IPR012674">
    <property type="entry name" value="Calycin"/>
</dbReference>
<organism evidence="3">
    <name type="scientific">Oryza barthii</name>
    <dbReference type="NCBI Taxonomy" id="65489"/>
    <lineage>
        <taxon>Eukaryota</taxon>
        <taxon>Viridiplantae</taxon>
        <taxon>Streptophyta</taxon>
        <taxon>Embryophyta</taxon>
        <taxon>Tracheophyta</taxon>
        <taxon>Spermatophyta</taxon>
        <taxon>Magnoliopsida</taxon>
        <taxon>Liliopsida</taxon>
        <taxon>Poales</taxon>
        <taxon>Poaceae</taxon>
        <taxon>BOP clade</taxon>
        <taxon>Oryzoideae</taxon>
        <taxon>Oryzeae</taxon>
        <taxon>Oryzinae</taxon>
        <taxon>Oryza</taxon>
    </lineage>
</organism>
<dbReference type="HOGENOM" id="CLU_093299_0_0_1"/>
<evidence type="ECO:0000313" key="4">
    <source>
        <dbReference type="Proteomes" id="UP000026960"/>
    </source>
</evidence>
<dbReference type="InterPro" id="IPR047202">
    <property type="entry name" value="Lipocalin_Blc-like_dom"/>
</dbReference>
<dbReference type="EnsemblPlants" id="OBART11G19700.1">
    <property type="protein sequence ID" value="OBART11G19700.1"/>
    <property type="gene ID" value="OBART11G19700"/>
</dbReference>
<feature type="region of interest" description="Disordered" evidence="1">
    <location>
        <begin position="162"/>
        <end position="183"/>
    </location>
</feature>
<reference evidence="3" key="2">
    <citation type="submission" date="2015-03" db="UniProtKB">
        <authorList>
            <consortium name="EnsemblPlants"/>
        </authorList>
    </citation>
    <scope>IDENTIFICATION</scope>
</reference>
<dbReference type="CDD" id="cd19438">
    <property type="entry name" value="lipocalin_Blc-like"/>
    <property type="match status" value="1"/>
</dbReference>
<dbReference type="Proteomes" id="UP000026960">
    <property type="component" value="Chromosome 11"/>
</dbReference>
<dbReference type="Gramene" id="OBART11G19700.1">
    <property type="protein sequence ID" value="OBART11G19700.1"/>
    <property type="gene ID" value="OBART11G19700"/>
</dbReference>
<sequence>MRVTFDEFYGMPSSVETTQPNPYLSSTNSPRPLIYHPYPFLSRFSFFLPPPHAPSLHVPSTGSGGGLRLHARVATTTGHIEGTTYRTDPVSDEAKLKVKFYVPPFLPIFPVVGDYWVLHVDDAYSYALVGQPSLNYLWILCRQPHMDEEVYNQLVERAKEEGHDVSKLKKTAHPDPLPESEQSAGDRGVWWIKSLFGRSGSSLLHRTANHWIRRTLPPTAGVVHRLLHLLAPPPFPTLVGCANFHCQISDWVILMVACVDL</sequence>
<keyword evidence="4" id="KW-1185">Reference proteome</keyword>
<evidence type="ECO:0000313" key="3">
    <source>
        <dbReference type="EnsemblPlants" id="OBART11G19700.1"/>
    </source>
</evidence>
<dbReference type="GO" id="GO:0005737">
    <property type="term" value="C:cytoplasm"/>
    <property type="evidence" value="ECO:0007669"/>
    <property type="project" value="TreeGrafter"/>
</dbReference>
<evidence type="ECO:0000259" key="2">
    <source>
        <dbReference type="Pfam" id="PF08212"/>
    </source>
</evidence>
<dbReference type="SUPFAM" id="SSF50814">
    <property type="entry name" value="Lipocalins"/>
    <property type="match status" value="1"/>
</dbReference>
<dbReference type="GO" id="GO:0006629">
    <property type="term" value="P:lipid metabolic process"/>
    <property type="evidence" value="ECO:0007669"/>
    <property type="project" value="TreeGrafter"/>
</dbReference>
<evidence type="ECO:0000256" key="1">
    <source>
        <dbReference type="SAM" id="MobiDB-lite"/>
    </source>
</evidence>
<dbReference type="Gene3D" id="2.40.128.20">
    <property type="match status" value="1"/>
</dbReference>
<accession>A0A0D3HNY5</accession>
<dbReference type="AlphaFoldDB" id="A0A0D3HNY5"/>
<dbReference type="PANTHER" id="PTHR10612">
    <property type="entry name" value="APOLIPOPROTEIN D"/>
    <property type="match status" value="1"/>
</dbReference>
<dbReference type="eggNOG" id="KOG4824">
    <property type="taxonomic scope" value="Eukaryota"/>
</dbReference>
<reference evidence="3" key="1">
    <citation type="journal article" date="2009" name="Rice">
        <title>De Novo Next Generation Sequencing of Plant Genomes.</title>
        <authorList>
            <person name="Rounsley S."/>
            <person name="Marri P.R."/>
            <person name="Yu Y."/>
            <person name="He R."/>
            <person name="Sisneros N."/>
            <person name="Goicoechea J.L."/>
            <person name="Lee S.J."/>
            <person name="Angelova A."/>
            <person name="Kudrna D."/>
            <person name="Luo M."/>
            <person name="Affourtit J."/>
            <person name="Desany B."/>
            <person name="Knight J."/>
            <person name="Niazi F."/>
            <person name="Egholm M."/>
            <person name="Wing R.A."/>
        </authorList>
    </citation>
    <scope>NUCLEOTIDE SEQUENCE [LARGE SCALE GENOMIC DNA]</scope>
    <source>
        <strain evidence="3">cv. IRGC 105608</strain>
    </source>
</reference>
<name>A0A0D3HNY5_9ORYZ</name>
<protein>
    <recommendedName>
        <fullName evidence="2">Lipocalin/cytosolic fatty-acid binding domain-containing protein</fullName>
    </recommendedName>
</protein>
<dbReference type="Pfam" id="PF08212">
    <property type="entry name" value="Lipocalin_2"/>
    <property type="match status" value="1"/>
</dbReference>
<dbReference type="PANTHER" id="PTHR10612:SF34">
    <property type="entry name" value="APOLIPOPROTEIN D"/>
    <property type="match status" value="1"/>
</dbReference>
<feature type="domain" description="Lipocalin/cytosolic fatty-acid binding" evidence="2">
    <location>
        <begin position="77"/>
        <end position="172"/>
    </location>
</feature>